<name>A0ACC2JKH9_9PEZI</name>
<comment type="caution">
    <text evidence="1">The sequence shown here is derived from an EMBL/GenBank/DDBJ whole genome shotgun (WGS) entry which is preliminary data.</text>
</comment>
<dbReference type="EMBL" id="JAPUUL010001204">
    <property type="protein sequence ID" value="KAJ8128047.1"/>
    <property type="molecule type" value="Genomic_DNA"/>
</dbReference>
<keyword evidence="2" id="KW-1185">Reference proteome</keyword>
<dbReference type="Proteomes" id="UP001153332">
    <property type="component" value="Unassembled WGS sequence"/>
</dbReference>
<protein>
    <submittedName>
        <fullName evidence="1">Uncharacterized protein</fullName>
    </submittedName>
</protein>
<proteinExistence type="predicted"/>
<gene>
    <name evidence="1" type="ORF">O1611_g5589</name>
</gene>
<sequence length="437" mass="46912">MTESPAQPEIREGNEDETQHLPPADTGPGAWKFLFGSFVIEGILWGELTHSGSVSLMLTQALGFLLTFGVFQDYYSQQPEFKDSTDIPLIGAVASSIIFLSAPLVTPLVRKFQRWQRHLIFIGAAACPLSLLGASFASSIPALIATQGVMYGLGFTILYYPVLRMLDEWFLRRRGLAYGLLYAGGGLTGASLPFLLQVLLSKFGYRTTLRAIAVVQTILVAAILPLIKGRLPTSNTSALRAVDWSFLKQPLFWCFALSNLSQGLGYYIPSLFLPTFASDLGFSGIIGALILAANNLATVLGQVSFGYLCDRVNNVLLLVFLSSSISSIAAFAIWGLARSLGSLLAFALVYGWCAGAFPVFWQKFGSTLSHDPQPILSLMAFGKGVGSIVAAPIAAGLTTGPIGSGYGLGRFQGIILFVGVSMFSSSLGIFGWSLKRR</sequence>
<evidence type="ECO:0000313" key="1">
    <source>
        <dbReference type="EMBL" id="KAJ8128047.1"/>
    </source>
</evidence>
<evidence type="ECO:0000313" key="2">
    <source>
        <dbReference type="Proteomes" id="UP001153332"/>
    </source>
</evidence>
<reference evidence="1" key="1">
    <citation type="submission" date="2022-12" db="EMBL/GenBank/DDBJ databases">
        <title>Genome Sequence of Lasiodiplodia mahajangana.</title>
        <authorList>
            <person name="Buettner E."/>
        </authorList>
    </citation>
    <scope>NUCLEOTIDE SEQUENCE</scope>
    <source>
        <strain evidence="1">VT137</strain>
    </source>
</reference>
<accession>A0ACC2JKH9</accession>
<organism evidence="1 2">
    <name type="scientific">Lasiodiplodia mahajangana</name>
    <dbReference type="NCBI Taxonomy" id="1108764"/>
    <lineage>
        <taxon>Eukaryota</taxon>
        <taxon>Fungi</taxon>
        <taxon>Dikarya</taxon>
        <taxon>Ascomycota</taxon>
        <taxon>Pezizomycotina</taxon>
        <taxon>Dothideomycetes</taxon>
        <taxon>Dothideomycetes incertae sedis</taxon>
        <taxon>Botryosphaeriales</taxon>
        <taxon>Botryosphaeriaceae</taxon>
        <taxon>Lasiodiplodia</taxon>
    </lineage>
</organism>